<keyword evidence="5" id="KW-0406">Ion transport</keyword>
<evidence type="ECO:0000256" key="3">
    <source>
        <dbReference type="ARBA" id="ARBA00022448"/>
    </source>
</evidence>
<dbReference type="InterPro" id="IPR006127">
    <property type="entry name" value="ZnuA-like"/>
</dbReference>
<keyword evidence="3" id="KW-0813">Transport</keyword>
<dbReference type="EMBL" id="CP021431">
    <property type="protein sequence ID" value="ARU01486.1"/>
    <property type="molecule type" value="Genomic_DNA"/>
</dbReference>
<dbReference type="KEGG" id="lvs:LOKVESSMR4R_02179"/>
<dbReference type="RefSeq" id="WP_087208302.1">
    <property type="nucleotide sequence ID" value="NZ_CP021431.1"/>
</dbReference>
<feature type="chain" id="PRO_5012010709" description="High-affinity zinc uptake system protein ZnuA" evidence="7">
    <location>
        <begin position="18"/>
        <end position="364"/>
    </location>
</feature>
<dbReference type="GO" id="GO:0006829">
    <property type="term" value="P:zinc ion transport"/>
    <property type="evidence" value="ECO:0007669"/>
    <property type="project" value="UniProtKB-KW"/>
</dbReference>
<evidence type="ECO:0000256" key="4">
    <source>
        <dbReference type="ARBA" id="ARBA00022729"/>
    </source>
</evidence>
<protein>
    <recommendedName>
        <fullName evidence="2">High-affinity zinc uptake system protein ZnuA</fullName>
    </recommendedName>
</protein>
<feature type="signal peptide" evidence="7">
    <location>
        <begin position="1"/>
        <end position="17"/>
    </location>
</feature>
<name>A0A1Y0ED04_9RHOB</name>
<reference evidence="8 9" key="1">
    <citation type="submission" date="2017-05" db="EMBL/GenBank/DDBJ databases">
        <title>Genome Sequence of Loktanella vestfoldensis Strain SMR4r Isolated from a Culture of the Diatom Skeletonema marinoi.</title>
        <authorList>
            <person name="Topel M."/>
            <person name="Pinder M.I.M."/>
            <person name="Johansson O.N."/>
            <person name="Kourtchenko O."/>
            <person name="Godhe A."/>
            <person name="Clarke A.K."/>
        </authorList>
    </citation>
    <scope>NUCLEOTIDE SEQUENCE [LARGE SCALE GENOMIC DNA]</scope>
    <source>
        <strain evidence="8 9">SMR4r</strain>
    </source>
</reference>
<dbReference type="PANTHER" id="PTHR42953">
    <property type="entry name" value="HIGH-AFFINITY ZINC UPTAKE SYSTEM PROTEIN ZNUA-RELATED"/>
    <property type="match status" value="1"/>
</dbReference>
<evidence type="ECO:0000313" key="9">
    <source>
        <dbReference type="Proteomes" id="UP000195273"/>
    </source>
</evidence>
<comment type="similarity">
    <text evidence="1">Belongs to the bacterial solute-binding protein 9 family.</text>
</comment>
<evidence type="ECO:0000313" key="8">
    <source>
        <dbReference type="EMBL" id="ARU01486.1"/>
    </source>
</evidence>
<keyword evidence="5" id="KW-0862">Zinc</keyword>
<dbReference type="GO" id="GO:0046872">
    <property type="term" value="F:metal ion binding"/>
    <property type="evidence" value="ECO:0007669"/>
    <property type="project" value="InterPro"/>
</dbReference>
<dbReference type="Proteomes" id="UP000195273">
    <property type="component" value="Chromosome"/>
</dbReference>
<keyword evidence="4 7" id="KW-0732">Signal</keyword>
<evidence type="ECO:0000256" key="5">
    <source>
        <dbReference type="ARBA" id="ARBA00022906"/>
    </source>
</evidence>
<feature type="compositionally biased region" description="Basic and acidic residues" evidence="6">
    <location>
        <begin position="126"/>
        <end position="194"/>
    </location>
</feature>
<dbReference type="InterPro" id="IPR050492">
    <property type="entry name" value="Bact_metal-bind_prot9"/>
</dbReference>
<dbReference type="SUPFAM" id="SSF53807">
    <property type="entry name" value="Helical backbone' metal receptor"/>
    <property type="match status" value="1"/>
</dbReference>
<organism evidence="8 9">
    <name type="scientific">Yoonia vestfoldensis</name>
    <dbReference type="NCBI Taxonomy" id="245188"/>
    <lineage>
        <taxon>Bacteria</taxon>
        <taxon>Pseudomonadati</taxon>
        <taxon>Pseudomonadota</taxon>
        <taxon>Alphaproteobacteria</taxon>
        <taxon>Rhodobacterales</taxon>
        <taxon>Paracoccaceae</taxon>
        <taxon>Yoonia</taxon>
    </lineage>
</organism>
<evidence type="ECO:0000256" key="2">
    <source>
        <dbReference type="ARBA" id="ARBA00015915"/>
    </source>
</evidence>
<proteinExistence type="inferred from homology"/>
<evidence type="ECO:0000256" key="6">
    <source>
        <dbReference type="SAM" id="MobiDB-lite"/>
    </source>
</evidence>
<sequence length="364" mass="38560">MIRLLSLCALAPTAALAEVPRVMTDFAPIHSLTAQVMGDLGTPEVLLPPGADPHDFALRPSDAAKLGAADLLFWTGPSLTPWLTDLIDTLAPNATQTPLLALAGWDSLPIRDIQTFTLSAAEDDHDDHGHDDHGHDDHGHDDHGHDDHGHDDHGHDDHGHDDHGHDDHGHDDHGHDDHGHDDHAHGHDHDHGDFDPHAWLDPSVAQVWLAAIADQLGTADPANAATYSANAQAAIDRLAALDADLAAQLAPFAGLAYILPHDGYQYFETRYGLTAAGAISGIDARNPGPAQVASLRDQMADSNIVCVFSDAEIGDRWANVVIEGTPARTAQIDGVGLGLDSGPALYDALLRRLADDFASCLGGA</sequence>
<dbReference type="AlphaFoldDB" id="A0A1Y0ED04"/>
<evidence type="ECO:0000256" key="1">
    <source>
        <dbReference type="ARBA" id="ARBA00011028"/>
    </source>
</evidence>
<evidence type="ECO:0000256" key="7">
    <source>
        <dbReference type="SAM" id="SignalP"/>
    </source>
</evidence>
<keyword evidence="9" id="KW-1185">Reference proteome</keyword>
<dbReference type="Pfam" id="PF01297">
    <property type="entry name" value="ZnuA"/>
    <property type="match status" value="1"/>
</dbReference>
<accession>A0A1Y0ED04</accession>
<dbReference type="PANTHER" id="PTHR42953:SF3">
    <property type="entry name" value="HIGH-AFFINITY ZINC UPTAKE SYSTEM PROTEIN ZNUA"/>
    <property type="match status" value="1"/>
</dbReference>
<dbReference type="Gene3D" id="3.40.50.1980">
    <property type="entry name" value="Nitrogenase molybdenum iron protein domain"/>
    <property type="match status" value="3"/>
</dbReference>
<gene>
    <name evidence="8" type="primary">znuA</name>
    <name evidence="8" type="ORF">LOKVESSMR4R_02179</name>
</gene>
<feature type="region of interest" description="Disordered" evidence="6">
    <location>
        <begin position="122"/>
        <end position="194"/>
    </location>
</feature>
<keyword evidence="5" id="KW-0864">Zinc transport</keyword>
<dbReference type="OrthoDB" id="7346865at2"/>